<keyword evidence="3" id="KW-1185">Reference proteome</keyword>
<feature type="transmembrane region" description="Helical" evidence="1">
    <location>
        <begin position="27"/>
        <end position="47"/>
    </location>
</feature>
<gene>
    <name evidence="2" type="ORF">CEXT_595051</name>
</gene>
<dbReference type="Proteomes" id="UP001054945">
    <property type="component" value="Unassembled WGS sequence"/>
</dbReference>
<protein>
    <submittedName>
        <fullName evidence="2">Uncharacterized protein</fullName>
    </submittedName>
</protein>
<keyword evidence="1" id="KW-0812">Transmembrane</keyword>
<comment type="caution">
    <text evidence="2">The sequence shown here is derived from an EMBL/GenBank/DDBJ whole genome shotgun (WGS) entry which is preliminary data.</text>
</comment>
<dbReference type="EMBL" id="BPLR01006659">
    <property type="protein sequence ID" value="GIY11561.1"/>
    <property type="molecule type" value="Genomic_DNA"/>
</dbReference>
<keyword evidence="1" id="KW-1133">Transmembrane helix</keyword>
<evidence type="ECO:0000313" key="3">
    <source>
        <dbReference type="Proteomes" id="UP001054945"/>
    </source>
</evidence>
<reference evidence="2 3" key="1">
    <citation type="submission" date="2021-06" db="EMBL/GenBank/DDBJ databases">
        <title>Caerostris extrusa draft genome.</title>
        <authorList>
            <person name="Kono N."/>
            <person name="Arakawa K."/>
        </authorList>
    </citation>
    <scope>NUCLEOTIDE SEQUENCE [LARGE SCALE GENOMIC DNA]</scope>
</reference>
<organism evidence="2 3">
    <name type="scientific">Caerostris extrusa</name>
    <name type="common">Bark spider</name>
    <name type="synonym">Caerostris bankana</name>
    <dbReference type="NCBI Taxonomy" id="172846"/>
    <lineage>
        <taxon>Eukaryota</taxon>
        <taxon>Metazoa</taxon>
        <taxon>Ecdysozoa</taxon>
        <taxon>Arthropoda</taxon>
        <taxon>Chelicerata</taxon>
        <taxon>Arachnida</taxon>
        <taxon>Araneae</taxon>
        <taxon>Araneomorphae</taxon>
        <taxon>Entelegynae</taxon>
        <taxon>Araneoidea</taxon>
        <taxon>Araneidae</taxon>
        <taxon>Caerostris</taxon>
    </lineage>
</organism>
<dbReference type="AlphaFoldDB" id="A0AAV4QTZ8"/>
<evidence type="ECO:0000256" key="1">
    <source>
        <dbReference type="SAM" id="Phobius"/>
    </source>
</evidence>
<evidence type="ECO:0000313" key="2">
    <source>
        <dbReference type="EMBL" id="GIY11561.1"/>
    </source>
</evidence>
<sequence>MKLWAVAEVAVETVSSDFRLVASSPKFAYGSYFCFCGITIMLCALSIGHAQRLLNEFPERVCFFLLKM</sequence>
<keyword evidence="1" id="KW-0472">Membrane</keyword>
<name>A0AAV4QTZ8_CAEEX</name>
<proteinExistence type="predicted"/>
<accession>A0AAV4QTZ8</accession>